<protein>
    <submittedName>
        <fullName evidence="1">Uncharacterized protein</fullName>
    </submittedName>
</protein>
<dbReference type="EMBL" id="MT143286">
    <property type="protein sequence ID" value="QJA95103.1"/>
    <property type="molecule type" value="Genomic_DNA"/>
</dbReference>
<organism evidence="1">
    <name type="scientific">viral metagenome</name>
    <dbReference type="NCBI Taxonomy" id="1070528"/>
    <lineage>
        <taxon>unclassified sequences</taxon>
        <taxon>metagenomes</taxon>
        <taxon>organismal metagenomes</taxon>
    </lineage>
</organism>
<proteinExistence type="predicted"/>
<gene>
    <name evidence="1" type="ORF">MM415B03652_0006</name>
</gene>
<reference evidence="1" key="1">
    <citation type="submission" date="2020-03" db="EMBL/GenBank/DDBJ databases">
        <title>The deep terrestrial virosphere.</title>
        <authorList>
            <person name="Holmfeldt K."/>
            <person name="Nilsson E."/>
            <person name="Simone D."/>
            <person name="Lopez-Fernandez M."/>
            <person name="Wu X."/>
            <person name="de Brujin I."/>
            <person name="Lundin D."/>
            <person name="Andersson A."/>
            <person name="Bertilsson S."/>
            <person name="Dopson M."/>
        </authorList>
    </citation>
    <scope>NUCLEOTIDE SEQUENCE</scope>
    <source>
        <strain evidence="1">MM415B03652</strain>
    </source>
</reference>
<evidence type="ECO:0000313" key="1">
    <source>
        <dbReference type="EMBL" id="QJA95103.1"/>
    </source>
</evidence>
<name>A0A6M3LKQ0_9ZZZZ</name>
<accession>A0A6M3LKQ0</accession>
<dbReference type="AlphaFoldDB" id="A0A6M3LKQ0"/>
<sequence length="77" mass="8865">MGVPKALPRRHGTPAERRAEQLLEASGVNWWLEKPLLMGYASSRVEVMREWTVADVFKANRAIDAWTAAERMIEKER</sequence>